<dbReference type="PANTHER" id="PTHR16206:SF4">
    <property type="entry name" value="PROTEIN LET-99"/>
    <property type="match status" value="1"/>
</dbReference>
<sequence>MEAGQTIALFADNEPFRATKMWNELVKNFKSGIRVRKKRWRMKYYDDCFSGSDALAWIHDFLKFNPNFGQNVSRTQAKLLCQKLLQRNVFEDVVGQFKSRKPEFEETHLYGFVSKVRVMKEANDGKENANSTSCKAEMSSKKVGSALKRHSSFSDRLQLRRKPLGDRTGLQNISKEVNHNNKLTRLKQTQGNLRQNVNNEKCGLVLQNIGAVNTKPAQSNVQLKEKHSGFKRLSGLTRKWKSEYDISLMERNEESCDESMTCDEDILCQESTDQQGTANKIAQTTASNDQVDCHSTSDKNNTQKTVDIGESRGTSSENAEMNVDSHKEEHCPQTDPNELWMTVCLERLQHALNVNNLKDILNVDLLSWKDIMENITSDLRSVTEAVPKWLLSAMKCLIHWPQSVESHAADYSGFENDVFKTIQEHFELLPEPLVASNCIEVFTKISGIITKCKLSGIRALQLTLLMLKKDQRQQLQLLLRFMIKISNNHQLNLSSHLPIRELVIQTFVPCIFGGKNSVHEILGIRITSFLMENYAEVFKVPDGLKFEVEQQIAFRKGKNANPKVIKVGSIANTTKPLSVGVGSAKHESKQYYAHHYNLVSPVKQSNFHQHSQAVFRPQSNVSCEKPKPRNEQNVQHISNLSCANTGESQLVSSGTGSLKWLDRLPLVETPNATVVDISDYTLVRKDRSADKRGGGVCTYIKSSIDFTTIDELNDSPFESLWVYLRPNRLPRGFSCLIIGIIYHPPQDDDATFTDHLISSLDAALNKYPNAGIMLVGDFNRLNYRYISNHFNLRQTVKNPTRGAAILDLIFTNLFHHYSTPQILPGIGLSDHNSLLIRPLRRTHKTKVESIFRRNVKPSMKSCFGRWLASTDWSFLETLSNCTEKLAAFQSLLNFAIEIFFPLRKIKQHPTDRPWITPELKSLIQQRQQAMSKDPPVYKKLRNKVNRLNNSLRSSFFANKVKNCDNVASWWKSIKELGGLPKKLPVSSVFVSGKEFHSTELATKINESFLCITNSLPPLNSQLENVETDPAVNEIISKYHISPEDVFTKLSNALKPRVLTTYQ</sequence>
<dbReference type="GO" id="GO:0035556">
    <property type="term" value="P:intracellular signal transduction"/>
    <property type="evidence" value="ECO:0007669"/>
    <property type="project" value="InterPro"/>
</dbReference>
<dbReference type="InterPro" id="IPR036691">
    <property type="entry name" value="Endo/exonu/phosph_ase_sf"/>
</dbReference>
<gene>
    <name evidence="1" type="ORF">PACLA_8A073822</name>
</gene>
<dbReference type="Gene3D" id="1.10.555.10">
    <property type="entry name" value="Rho GTPase activation protein"/>
    <property type="match status" value="1"/>
</dbReference>
<dbReference type="Gene3D" id="3.60.10.10">
    <property type="entry name" value="Endonuclease/exonuclease/phosphatase"/>
    <property type="match status" value="1"/>
</dbReference>
<dbReference type="GO" id="GO:0003964">
    <property type="term" value="F:RNA-directed DNA polymerase activity"/>
    <property type="evidence" value="ECO:0007669"/>
    <property type="project" value="UniProtKB-KW"/>
</dbReference>
<keyword evidence="1" id="KW-0548">Nucleotidyltransferase</keyword>
<dbReference type="InterPro" id="IPR000591">
    <property type="entry name" value="DEP_dom"/>
</dbReference>
<dbReference type="InterPro" id="IPR008936">
    <property type="entry name" value="Rho_GTPase_activation_prot"/>
</dbReference>
<dbReference type="AlphaFoldDB" id="A0A6S7J8M3"/>
<dbReference type="PROSITE" id="PS50186">
    <property type="entry name" value="DEP"/>
    <property type="match status" value="1"/>
</dbReference>
<dbReference type="InterPro" id="IPR036390">
    <property type="entry name" value="WH_DNA-bd_sf"/>
</dbReference>
<dbReference type="SUPFAM" id="SSF56219">
    <property type="entry name" value="DNase I-like"/>
    <property type="match status" value="1"/>
</dbReference>
<dbReference type="InterPro" id="IPR036388">
    <property type="entry name" value="WH-like_DNA-bd_sf"/>
</dbReference>
<protein>
    <submittedName>
        <fullName evidence="1">RNA-directed DNA polymerase from transposon X-element</fullName>
    </submittedName>
</protein>
<comment type="caution">
    <text evidence="1">The sequence shown here is derived from an EMBL/GenBank/DDBJ whole genome shotgun (WGS) entry which is preliminary data.</text>
</comment>
<accession>A0A6S7J8M3</accession>
<name>A0A6S7J8M3_PARCT</name>
<evidence type="ECO:0000313" key="2">
    <source>
        <dbReference type="Proteomes" id="UP001152795"/>
    </source>
</evidence>
<dbReference type="PANTHER" id="PTHR16206">
    <property type="entry name" value="DEP DOMAIN-CONTAINING"/>
    <property type="match status" value="1"/>
</dbReference>
<keyword evidence="1" id="KW-0695">RNA-directed DNA polymerase</keyword>
<reference evidence="1" key="1">
    <citation type="submission" date="2020-04" db="EMBL/GenBank/DDBJ databases">
        <authorList>
            <person name="Alioto T."/>
            <person name="Alioto T."/>
            <person name="Gomez Garrido J."/>
        </authorList>
    </citation>
    <scope>NUCLEOTIDE SEQUENCE</scope>
    <source>
        <strain evidence="1">A484AB</strain>
    </source>
</reference>
<proteinExistence type="predicted"/>
<dbReference type="SUPFAM" id="SSF46785">
    <property type="entry name" value="Winged helix' DNA-binding domain"/>
    <property type="match status" value="1"/>
</dbReference>
<dbReference type="SUPFAM" id="SSF48350">
    <property type="entry name" value="GTPase activation domain, GAP"/>
    <property type="match status" value="1"/>
</dbReference>
<dbReference type="SMART" id="SM00049">
    <property type="entry name" value="DEP"/>
    <property type="match status" value="1"/>
</dbReference>
<keyword evidence="1" id="KW-0808">Transferase</keyword>
<dbReference type="Proteomes" id="UP001152795">
    <property type="component" value="Unassembled WGS sequence"/>
</dbReference>
<feature type="non-terminal residue" evidence="1">
    <location>
        <position position="1062"/>
    </location>
</feature>
<evidence type="ECO:0000313" key="1">
    <source>
        <dbReference type="EMBL" id="CAB4026947.1"/>
    </source>
</evidence>
<organism evidence="1 2">
    <name type="scientific">Paramuricea clavata</name>
    <name type="common">Red gorgonian</name>
    <name type="synonym">Violescent sea-whip</name>
    <dbReference type="NCBI Taxonomy" id="317549"/>
    <lineage>
        <taxon>Eukaryota</taxon>
        <taxon>Metazoa</taxon>
        <taxon>Cnidaria</taxon>
        <taxon>Anthozoa</taxon>
        <taxon>Octocorallia</taxon>
        <taxon>Malacalcyonacea</taxon>
        <taxon>Plexauridae</taxon>
        <taxon>Paramuricea</taxon>
    </lineage>
</organism>
<keyword evidence="2" id="KW-1185">Reference proteome</keyword>
<dbReference type="Pfam" id="PF00610">
    <property type="entry name" value="DEP"/>
    <property type="match status" value="1"/>
</dbReference>
<dbReference type="Gene3D" id="1.10.10.10">
    <property type="entry name" value="Winged helix-like DNA-binding domain superfamily/Winged helix DNA-binding domain"/>
    <property type="match status" value="1"/>
</dbReference>
<dbReference type="OrthoDB" id="6022527at2759"/>
<dbReference type="EMBL" id="CACRXK020014505">
    <property type="protein sequence ID" value="CAB4026947.1"/>
    <property type="molecule type" value="Genomic_DNA"/>
</dbReference>